<dbReference type="PANTHER" id="PTHR43464:SF19">
    <property type="entry name" value="UBIQUINONE BIOSYNTHESIS O-METHYLTRANSFERASE, MITOCHONDRIAL"/>
    <property type="match status" value="1"/>
</dbReference>
<sequence length="399" mass="44531">MSFAENDLYSGLEASIHLARYAFARPLCQGKSVLDIACGQGYGSRLLADWGARSVVGVDVSVDSIDLARRMFGCAQVTYRAGAAEALADMFAPESFDLIVSLETIEHVLDPKELLRCFRRLLAPGGAIVVSCPNDWWYYPTEQEKNPFHLRKYTFNEFQQLSEQVLGPACAWFFGAPVAGFANVQIAGLAQASPSDTQGIMLNALDLPGGLTLPAEAQRAPNPNNVSYFLGMWCEEAVAPPAGTWHGAALLSASMDALVQGFFAQIASQIEALRQELQVTRHATVSVESKGLDLDEALRITRQMLEVERATARSKDQQHENQLRLEHEAAARCRQEAEQAQRDQEVADRRYRQLETHAHLLELEARRYRRVRNLLPGGLRRRLMPLARRVLNMVRRVVR</sequence>
<keyword evidence="7" id="KW-1185">Reference proteome</keyword>
<keyword evidence="2" id="KW-0808">Transferase</keyword>
<evidence type="ECO:0000313" key="7">
    <source>
        <dbReference type="Proteomes" id="UP001595704"/>
    </source>
</evidence>
<dbReference type="GO" id="GO:0008168">
    <property type="term" value="F:methyltransferase activity"/>
    <property type="evidence" value="ECO:0007669"/>
    <property type="project" value="UniProtKB-KW"/>
</dbReference>
<dbReference type="SUPFAM" id="SSF53335">
    <property type="entry name" value="S-adenosyl-L-methionine-dependent methyltransferases"/>
    <property type="match status" value="1"/>
</dbReference>
<keyword evidence="4" id="KW-0175">Coiled coil</keyword>
<evidence type="ECO:0000313" key="6">
    <source>
        <dbReference type="EMBL" id="MFC3640105.1"/>
    </source>
</evidence>
<dbReference type="Proteomes" id="UP001595704">
    <property type="component" value="Unassembled WGS sequence"/>
</dbReference>
<dbReference type="GO" id="GO:0032259">
    <property type="term" value="P:methylation"/>
    <property type="evidence" value="ECO:0007669"/>
    <property type="project" value="UniProtKB-KW"/>
</dbReference>
<name>A0ABV7UN45_9HYPH</name>
<dbReference type="CDD" id="cd02440">
    <property type="entry name" value="AdoMet_MTases"/>
    <property type="match status" value="1"/>
</dbReference>
<reference evidence="7" key="1">
    <citation type="journal article" date="2019" name="Int. J. Syst. Evol. Microbiol.">
        <title>The Global Catalogue of Microorganisms (GCM) 10K type strain sequencing project: providing services to taxonomists for standard genome sequencing and annotation.</title>
        <authorList>
            <consortium name="The Broad Institute Genomics Platform"/>
            <consortium name="The Broad Institute Genome Sequencing Center for Infectious Disease"/>
            <person name="Wu L."/>
            <person name="Ma J."/>
        </authorList>
    </citation>
    <scope>NUCLEOTIDE SEQUENCE [LARGE SCALE GENOMIC DNA]</scope>
    <source>
        <strain evidence="7">KCTC 42282</strain>
    </source>
</reference>
<keyword evidence="1 6" id="KW-0489">Methyltransferase</keyword>
<keyword evidence="3" id="KW-0949">S-adenosyl-L-methionine</keyword>
<feature type="domain" description="Methyltransferase type 11" evidence="5">
    <location>
        <begin position="34"/>
        <end position="130"/>
    </location>
</feature>
<gene>
    <name evidence="6" type="ORF">ACFONL_22455</name>
</gene>
<organism evidence="6 7">
    <name type="scientific">Camelimonas fluminis</name>
    <dbReference type="NCBI Taxonomy" id="1576911"/>
    <lineage>
        <taxon>Bacteria</taxon>
        <taxon>Pseudomonadati</taxon>
        <taxon>Pseudomonadota</taxon>
        <taxon>Alphaproteobacteria</taxon>
        <taxon>Hyphomicrobiales</taxon>
        <taxon>Chelatococcaceae</taxon>
        <taxon>Camelimonas</taxon>
    </lineage>
</organism>
<accession>A0ABV7UN45</accession>
<feature type="coiled-coil region" evidence="4">
    <location>
        <begin position="323"/>
        <end position="357"/>
    </location>
</feature>
<dbReference type="Gene3D" id="3.40.50.150">
    <property type="entry name" value="Vaccinia Virus protein VP39"/>
    <property type="match status" value="1"/>
</dbReference>
<dbReference type="InterPro" id="IPR013216">
    <property type="entry name" value="Methyltransf_11"/>
</dbReference>
<dbReference type="RefSeq" id="WP_191321377.1">
    <property type="nucleotide sequence ID" value="NZ_BNCG01000071.1"/>
</dbReference>
<dbReference type="PANTHER" id="PTHR43464">
    <property type="entry name" value="METHYLTRANSFERASE"/>
    <property type="match status" value="1"/>
</dbReference>
<evidence type="ECO:0000256" key="1">
    <source>
        <dbReference type="ARBA" id="ARBA00022603"/>
    </source>
</evidence>
<dbReference type="EMBL" id="JBHRYC010000114">
    <property type="protein sequence ID" value="MFC3640105.1"/>
    <property type="molecule type" value="Genomic_DNA"/>
</dbReference>
<evidence type="ECO:0000259" key="5">
    <source>
        <dbReference type="Pfam" id="PF08241"/>
    </source>
</evidence>
<comment type="caution">
    <text evidence="6">The sequence shown here is derived from an EMBL/GenBank/DDBJ whole genome shotgun (WGS) entry which is preliminary data.</text>
</comment>
<evidence type="ECO:0000256" key="2">
    <source>
        <dbReference type="ARBA" id="ARBA00022679"/>
    </source>
</evidence>
<evidence type="ECO:0000256" key="4">
    <source>
        <dbReference type="SAM" id="Coils"/>
    </source>
</evidence>
<proteinExistence type="predicted"/>
<protein>
    <submittedName>
        <fullName evidence="6">Methyltransferase domain-containing protein</fullName>
    </submittedName>
</protein>
<dbReference type="Pfam" id="PF08241">
    <property type="entry name" value="Methyltransf_11"/>
    <property type="match status" value="1"/>
</dbReference>
<evidence type="ECO:0000256" key="3">
    <source>
        <dbReference type="ARBA" id="ARBA00022691"/>
    </source>
</evidence>
<dbReference type="InterPro" id="IPR029063">
    <property type="entry name" value="SAM-dependent_MTases_sf"/>
</dbReference>